<feature type="transmembrane region" description="Helical" evidence="6">
    <location>
        <begin position="12"/>
        <end position="34"/>
    </location>
</feature>
<feature type="transmembrane region" description="Helical" evidence="6">
    <location>
        <begin position="166"/>
        <end position="185"/>
    </location>
</feature>
<feature type="transmembrane region" description="Helical" evidence="6">
    <location>
        <begin position="401"/>
        <end position="422"/>
    </location>
</feature>
<evidence type="ECO:0000256" key="4">
    <source>
        <dbReference type="ARBA" id="ARBA00022989"/>
    </source>
</evidence>
<comment type="caution">
    <text evidence="8">The sequence shown here is derived from an EMBL/GenBank/DDBJ whole genome shotgun (WGS) entry which is preliminary data.</text>
</comment>
<reference evidence="8 9" key="1">
    <citation type="submission" date="2024-03" db="EMBL/GenBank/DDBJ databases">
        <title>Novel species of the genus Variovorax.</title>
        <authorList>
            <person name="Liu Q."/>
            <person name="Xin Y.-H."/>
        </authorList>
    </citation>
    <scope>NUCLEOTIDE SEQUENCE [LARGE SCALE GENOMIC DNA]</scope>
    <source>
        <strain evidence="8 9">KACC 18501</strain>
    </source>
</reference>
<evidence type="ECO:0000256" key="6">
    <source>
        <dbReference type="SAM" id="Phobius"/>
    </source>
</evidence>
<evidence type="ECO:0000313" key="9">
    <source>
        <dbReference type="Proteomes" id="UP001363010"/>
    </source>
</evidence>
<feature type="transmembrane region" description="Helical" evidence="6">
    <location>
        <begin position="216"/>
        <end position="234"/>
    </location>
</feature>
<dbReference type="InterPro" id="IPR011701">
    <property type="entry name" value="MFS"/>
</dbReference>
<feature type="transmembrane region" description="Helical" evidence="6">
    <location>
        <begin position="78"/>
        <end position="97"/>
    </location>
</feature>
<dbReference type="Pfam" id="PF07690">
    <property type="entry name" value="MFS_1"/>
    <property type="match status" value="1"/>
</dbReference>
<feature type="transmembrane region" description="Helical" evidence="6">
    <location>
        <begin position="46"/>
        <end position="66"/>
    </location>
</feature>
<keyword evidence="5 6" id="KW-0472">Membrane</keyword>
<gene>
    <name evidence="8" type="ORF">WKW80_03200</name>
</gene>
<keyword evidence="3 6" id="KW-0812">Transmembrane</keyword>
<evidence type="ECO:0000256" key="5">
    <source>
        <dbReference type="ARBA" id="ARBA00023136"/>
    </source>
</evidence>
<dbReference type="Gene3D" id="1.20.1250.20">
    <property type="entry name" value="MFS general substrate transporter like domains"/>
    <property type="match status" value="1"/>
</dbReference>
<dbReference type="EMBL" id="JBBKZV010000001">
    <property type="protein sequence ID" value="MEJ8821043.1"/>
    <property type="molecule type" value="Genomic_DNA"/>
</dbReference>
<feature type="transmembrane region" description="Helical" evidence="6">
    <location>
        <begin position="103"/>
        <end position="124"/>
    </location>
</feature>
<organism evidence="8 9">
    <name type="scientific">Variovorax humicola</name>
    <dbReference type="NCBI Taxonomy" id="1769758"/>
    <lineage>
        <taxon>Bacteria</taxon>
        <taxon>Pseudomonadati</taxon>
        <taxon>Pseudomonadota</taxon>
        <taxon>Betaproteobacteria</taxon>
        <taxon>Burkholderiales</taxon>
        <taxon>Comamonadaceae</taxon>
        <taxon>Variovorax</taxon>
    </lineage>
</organism>
<proteinExistence type="predicted"/>
<dbReference type="Proteomes" id="UP001363010">
    <property type="component" value="Unassembled WGS sequence"/>
</dbReference>
<evidence type="ECO:0000259" key="7">
    <source>
        <dbReference type="PROSITE" id="PS50850"/>
    </source>
</evidence>
<dbReference type="InterPro" id="IPR036259">
    <property type="entry name" value="MFS_trans_sf"/>
</dbReference>
<dbReference type="PANTHER" id="PTHR23505:SF79">
    <property type="entry name" value="PROTEIN SPINSTER"/>
    <property type="match status" value="1"/>
</dbReference>
<evidence type="ECO:0000256" key="2">
    <source>
        <dbReference type="ARBA" id="ARBA00022448"/>
    </source>
</evidence>
<accession>A0ABU8VUB4</accession>
<dbReference type="RefSeq" id="WP_340362063.1">
    <property type="nucleotide sequence ID" value="NZ_JBBKZV010000001.1"/>
</dbReference>
<feature type="transmembrane region" description="Helical" evidence="6">
    <location>
        <begin position="313"/>
        <end position="332"/>
    </location>
</feature>
<dbReference type="PROSITE" id="PS50850">
    <property type="entry name" value="MFS"/>
    <property type="match status" value="1"/>
</dbReference>
<evidence type="ECO:0000256" key="1">
    <source>
        <dbReference type="ARBA" id="ARBA00004141"/>
    </source>
</evidence>
<keyword evidence="4 6" id="KW-1133">Transmembrane helix</keyword>
<name>A0ABU8VUB4_9BURK</name>
<dbReference type="InterPro" id="IPR020846">
    <property type="entry name" value="MFS_dom"/>
</dbReference>
<feature type="transmembrane region" description="Helical" evidence="6">
    <location>
        <begin position="136"/>
        <end position="160"/>
    </location>
</feature>
<feature type="transmembrane region" description="Helical" evidence="6">
    <location>
        <begin position="353"/>
        <end position="373"/>
    </location>
</feature>
<dbReference type="CDD" id="cd17328">
    <property type="entry name" value="MFS_spinster_like"/>
    <property type="match status" value="1"/>
</dbReference>
<feature type="transmembrane region" description="Helical" evidence="6">
    <location>
        <begin position="254"/>
        <end position="276"/>
    </location>
</feature>
<dbReference type="SUPFAM" id="SSF103473">
    <property type="entry name" value="MFS general substrate transporter"/>
    <property type="match status" value="1"/>
</dbReference>
<feature type="transmembrane region" description="Helical" evidence="6">
    <location>
        <begin position="288"/>
        <end position="307"/>
    </location>
</feature>
<keyword evidence="2" id="KW-0813">Transport</keyword>
<keyword evidence="9" id="KW-1185">Reference proteome</keyword>
<evidence type="ECO:0000313" key="8">
    <source>
        <dbReference type="EMBL" id="MEJ8821043.1"/>
    </source>
</evidence>
<evidence type="ECO:0000256" key="3">
    <source>
        <dbReference type="ARBA" id="ARBA00022692"/>
    </source>
</evidence>
<dbReference type="PANTHER" id="PTHR23505">
    <property type="entry name" value="SPINSTER"/>
    <property type="match status" value="1"/>
</dbReference>
<comment type="subcellular location">
    <subcellularLocation>
        <location evidence="1">Membrane</location>
        <topology evidence="1">Multi-pass membrane protein</topology>
    </subcellularLocation>
</comment>
<sequence>MTATARTGVKYTLLVLFLINFLNFFDRTIPAVVLEPIRKEFGLDDTMFGVLGTVFTLVYAIAGLPLGRLSDRLRRTRVLAGGVFVWSLMTAASAMAWNFTSFLLVRLGVGVGEASCAPAANSMIGDMYPSNRRARAIGLFMLGLPLGSLACFALVGWIAQNHGWRAPFYIAAIPGFILALVVLALREPVRGEQETYKLDAATPIDRPYRRLAAIPTLWWIILSGAAYNFAVYAMNTFLPALMVRYHHVGVAQAGLVSAVVLGLTGLLGLTLGGWIADKIRAAFPRGRLVFGAVCLLLAAPLLYAGLVRSAGDVVGATILLSAGWLLFFMYYVTVYPSVQDVVEPRLRATAMAVYFFFQYVLGAGFGSVVTGLLSDRYATQAMQEAGGGAITEAARAVGLQASMSMVVPVAALVTAVALWLAARRFLTDAASANRCVDPLCRASEKFGGERGAVTGNGGTVQGELQ</sequence>
<dbReference type="InterPro" id="IPR044770">
    <property type="entry name" value="MFS_spinster-like"/>
</dbReference>
<feature type="domain" description="Major facilitator superfamily (MFS) profile" evidence="7">
    <location>
        <begin position="12"/>
        <end position="426"/>
    </location>
</feature>
<protein>
    <submittedName>
        <fullName evidence="8">MFS transporter</fullName>
    </submittedName>
</protein>